<proteinExistence type="inferred from homology"/>
<dbReference type="RefSeq" id="WP_272444692.1">
    <property type="nucleotide sequence ID" value="NZ_JAMQKC010000001.1"/>
</dbReference>
<dbReference type="Proteomes" id="UP001145069">
    <property type="component" value="Unassembled WGS sequence"/>
</dbReference>
<dbReference type="GO" id="GO:0004140">
    <property type="term" value="F:dephospho-CoA kinase activity"/>
    <property type="evidence" value="ECO:0007669"/>
    <property type="project" value="UniProtKB-UniRule"/>
</dbReference>
<evidence type="ECO:0000256" key="1">
    <source>
        <dbReference type="ARBA" id="ARBA00009018"/>
    </source>
</evidence>
<comment type="pathway">
    <text evidence="5">Cofactor biosynthesis; coenzyme A biosynthesis; CoA from (R)-pantothenate: step 5/5.</text>
</comment>
<evidence type="ECO:0000256" key="5">
    <source>
        <dbReference type="HAMAP-Rule" id="MF_00376"/>
    </source>
</evidence>
<feature type="binding site" evidence="5">
    <location>
        <begin position="12"/>
        <end position="17"/>
    </location>
    <ligand>
        <name>ATP</name>
        <dbReference type="ChEBI" id="CHEBI:30616"/>
    </ligand>
</feature>
<evidence type="ECO:0000313" key="8">
    <source>
        <dbReference type="Proteomes" id="UP001145069"/>
    </source>
</evidence>
<evidence type="ECO:0000256" key="3">
    <source>
        <dbReference type="ARBA" id="ARBA00022840"/>
    </source>
</evidence>
<evidence type="ECO:0000256" key="4">
    <source>
        <dbReference type="ARBA" id="ARBA00022993"/>
    </source>
</evidence>
<keyword evidence="4 5" id="KW-0173">Coenzyme A biosynthesis</keyword>
<dbReference type="CDD" id="cd02022">
    <property type="entry name" value="DPCK"/>
    <property type="match status" value="1"/>
</dbReference>
<keyword evidence="8" id="KW-1185">Reference proteome</keyword>
<accession>A0A9X3WB36</accession>
<keyword evidence="3 5" id="KW-0067">ATP-binding</keyword>
<keyword evidence="5 7" id="KW-0808">Transferase</keyword>
<dbReference type="EC" id="2.7.1.24" evidence="5 6"/>
<dbReference type="EMBL" id="JAMQKC010000001">
    <property type="protein sequence ID" value="MDC3415737.1"/>
    <property type="molecule type" value="Genomic_DNA"/>
</dbReference>
<dbReference type="PANTHER" id="PTHR10695">
    <property type="entry name" value="DEPHOSPHO-COA KINASE-RELATED"/>
    <property type="match status" value="1"/>
</dbReference>
<reference evidence="7" key="1">
    <citation type="submission" date="2022-06" db="EMBL/GenBank/DDBJ databases">
        <title>Aquibacillus sp. a new bacterium isolated from soil saline samples.</title>
        <authorList>
            <person name="Galisteo C."/>
            <person name="De La Haba R."/>
            <person name="Sanchez-Porro C."/>
            <person name="Ventosa A."/>
        </authorList>
    </citation>
    <scope>NUCLEOTIDE SEQUENCE</scope>
    <source>
        <strain evidence="7">3ASR75-54</strain>
    </source>
</reference>
<evidence type="ECO:0000256" key="2">
    <source>
        <dbReference type="ARBA" id="ARBA00022741"/>
    </source>
</evidence>
<dbReference type="NCBIfam" id="TIGR00152">
    <property type="entry name" value="dephospho-CoA kinase"/>
    <property type="match status" value="1"/>
</dbReference>
<comment type="subcellular location">
    <subcellularLocation>
        <location evidence="5">Cytoplasm</location>
    </subcellularLocation>
</comment>
<sequence>MSVVVGLTGGIASGKSSVAKMFTDFHIPIIDADLIARQVVQPGEVAYHQIIEHFGLPVLDENRSLNRSKLAEIIFSDANKRELLNRIVHPEIRKVMISEKNKRLKEGHPSVVMDIPLLFESNLTQLVDKILVVYVDEKTQLERLKQRNGYSTEEALSRIRSQMPIEDKISLADAVIDNNGTVVQSKQQLHQLINEWELLKGTKRI</sequence>
<comment type="caution">
    <text evidence="7">The sequence shown here is derived from an EMBL/GenBank/DDBJ whole genome shotgun (WGS) entry which is preliminary data.</text>
</comment>
<comment type="catalytic activity">
    <reaction evidence="5">
        <text>3'-dephospho-CoA + ATP = ADP + CoA + H(+)</text>
        <dbReference type="Rhea" id="RHEA:18245"/>
        <dbReference type="ChEBI" id="CHEBI:15378"/>
        <dbReference type="ChEBI" id="CHEBI:30616"/>
        <dbReference type="ChEBI" id="CHEBI:57287"/>
        <dbReference type="ChEBI" id="CHEBI:57328"/>
        <dbReference type="ChEBI" id="CHEBI:456216"/>
        <dbReference type="EC" id="2.7.1.24"/>
    </reaction>
</comment>
<dbReference type="Pfam" id="PF01121">
    <property type="entry name" value="CoaE"/>
    <property type="match status" value="1"/>
</dbReference>
<comment type="function">
    <text evidence="5">Catalyzes the phosphorylation of the 3'-hydroxyl group of dephosphocoenzyme A to form coenzyme A.</text>
</comment>
<dbReference type="Gene3D" id="3.40.50.300">
    <property type="entry name" value="P-loop containing nucleotide triphosphate hydrolases"/>
    <property type="match status" value="1"/>
</dbReference>
<keyword evidence="2 5" id="KW-0547">Nucleotide-binding</keyword>
<comment type="similarity">
    <text evidence="1 5">Belongs to the CoaE family.</text>
</comment>
<dbReference type="HAMAP" id="MF_00376">
    <property type="entry name" value="Dephospho_CoA_kinase"/>
    <property type="match status" value="1"/>
</dbReference>
<keyword evidence="5 7" id="KW-0418">Kinase</keyword>
<evidence type="ECO:0000256" key="6">
    <source>
        <dbReference type="NCBIfam" id="TIGR00152"/>
    </source>
</evidence>
<gene>
    <name evidence="5 7" type="primary">coaE</name>
    <name evidence="7" type="ORF">NC799_02285</name>
</gene>
<evidence type="ECO:0000313" key="7">
    <source>
        <dbReference type="EMBL" id="MDC3415737.1"/>
    </source>
</evidence>
<dbReference type="InterPro" id="IPR027417">
    <property type="entry name" value="P-loop_NTPase"/>
</dbReference>
<dbReference type="InterPro" id="IPR001977">
    <property type="entry name" value="Depp_CoAkinase"/>
</dbReference>
<protein>
    <recommendedName>
        <fullName evidence="5 6">Dephospho-CoA kinase</fullName>
        <ecNumber evidence="5 6">2.7.1.24</ecNumber>
    </recommendedName>
    <alternativeName>
        <fullName evidence="5">Dephosphocoenzyme A kinase</fullName>
    </alternativeName>
</protein>
<dbReference type="FunFam" id="3.40.50.300:FF:000485">
    <property type="entry name" value="Dephospho-CoA kinase CAB5"/>
    <property type="match status" value="1"/>
</dbReference>
<keyword evidence="5" id="KW-0963">Cytoplasm</keyword>
<dbReference type="SUPFAM" id="SSF52540">
    <property type="entry name" value="P-loop containing nucleoside triphosphate hydrolases"/>
    <property type="match status" value="1"/>
</dbReference>
<name>A0A9X3WB36_9BACI</name>
<dbReference type="AlphaFoldDB" id="A0A9X3WB36"/>
<dbReference type="GO" id="GO:0005737">
    <property type="term" value="C:cytoplasm"/>
    <property type="evidence" value="ECO:0007669"/>
    <property type="project" value="UniProtKB-SubCell"/>
</dbReference>
<dbReference type="GO" id="GO:0005524">
    <property type="term" value="F:ATP binding"/>
    <property type="evidence" value="ECO:0007669"/>
    <property type="project" value="UniProtKB-UniRule"/>
</dbReference>
<dbReference type="PANTHER" id="PTHR10695:SF46">
    <property type="entry name" value="BIFUNCTIONAL COENZYME A SYNTHASE-RELATED"/>
    <property type="match status" value="1"/>
</dbReference>
<organism evidence="7 8">
    <name type="scientific">Aquibacillus salsiterrae</name>
    <dbReference type="NCBI Taxonomy" id="2950439"/>
    <lineage>
        <taxon>Bacteria</taxon>
        <taxon>Bacillati</taxon>
        <taxon>Bacillota</taxon>
        <taxon>Bacilli</taxon>
        <taxon>Bacillales</taxon>
        <taxon>Bacillaceae</taxon>
        <taxon>Aquibacillus</taxon>
    </lineage>
</organism>
<dbReference type="GO" id="GO:0015937">
    <property type="term" value="P:coenzyme A biosynthetic process"/>
    <property type="evidence" value="ECO:0007669"/>
    <property type="project" value="UniProtKB-UniRule"/>
</dbReference>
<dbReference type="PROSITE" id="PS51219">
    <property type="entry name" value="DPCK"/>
    <property type="match status" value="1"/>
</dbReference>